<feature type="transmembrane region" description="Helical" evidence="1">
    <location>
        <begin position="20"/>
        <end position="39"/>
    </location>
</feature>
<dbReference type="CDD" id="cd05379">
    <property type="entry name" value="CAP_bacterial"/>
    <property type="match status" value="1"/>
</dbReference>
<dbReference type="InterPro" id="IPR035940">
    <property type="entry name" value="CAP_sf"/>
</dbReference>
<dbReference type="PANTHER" id="PTHR31157">
    <property type="entry name" value="SCP DOMAIN-CONTAINING PROTEIN"/>
    <property type="match status" value="1"/>
</dbReference>
<dbReference type="Proteomes" id="UP000231648">
    <property type="component" value="Unassembled WGS sequence"/>
</dbReference>
<evidence type="ECO:0000313" key="3">
    <source>
        <dbReference type="EMBL" id="PJE57686.1"/>
    </source>
</evidence>
<organism evidence="3 4">
    <name type="scientific">Candidatus Portnoybacteria bacterium CG10_big_fil_rev_8_21_14_0_10_38_18</name>
    <dbReference type="NCBI Taxonomy" id="1974813"/>
    <lineage>
        <taxon>Bacteria</taxon>
        <taxon>Candidatus Portnoyibacteriota</taxon>
    </lineage>
</organism>
<protein>
    <recommendedName>
        <fullName evidence="2">SCP domain-containing protein</fullName>
    </recommendedName>
</protein>
<dbReference type="Gene3D" id="3.40.33.10">
    <property type="entry name" value="CAP"/>
    <property type="match status" value="1"/>
</dbReference>
<dbReference type="PANTHER" id="PTHR31157:SF1">
    <property type="entry name" value="SCP DOMAIN-CONTAINING PROTEIN"/>
    <property type="match status" value="1"/>
</dbReference>
<keyword evidence="1" id="KW-1133">Transmembrane helix</keyword>
<dbReference type="EMBL" id="PFDX01000008">
    <property type="protein sequence ID" value="PJE57686.1"/>
    <property type="molecule type" value="Genomic_DNA"/>
</dbReference>
<keyword evidence="1" id="KW-0472">Membrane</keyword>
<comment type="caution">
    <text evidence="3">The sequence shown here is derived from an EMBL/GenBank/DDBJ whole genome shotgun (WGS) entry which is preliminary data.</text>
</comment>
<dbReference type="Pfam" id="PF00188">
    <property type="entry name" value="CAP"/>
    <property type="match status" value="1"/>
</dbReference>
<reference evidence="4" key="1">
    <citation type="submission" date="2017-09" db="EMBL/GenBank/DDBJ databases">
        <title>Depth-based differentiation of microbial function through sediment-hosted aquifers and enrichment of novel symbionts in the deep terrestrial subsurface.</title>
        <authorList>
            <person name="Probst A.J."/>
            <person name="Ladd B."/>
            <person name="Jarett J.K."/>
            <person name="Geller-Mcgrath D.E."/>
            <person name="Sieber C.M.K."/>
            <person name="Emerson J.B."/>
            <person name="Anantharaman K."/>
            <person name="Thomas B.C."/>
            <person name="Malmstrom R."/>
            <person name="Stieglmeier M."/>
            <person name="Klingl A."/>
            <person name="Woyke T."/>
            <person name="Ryan C.M."/>
            <person name="Banfield J.F."/>
        </authorList>
    </citation>
    <scope>NUCLEOTIDE SEQUENCE [LARGE SCALE GENOMIC DNA]</scope>
</reference>
<name>A0A2M8KCQ6_9BACT</name>
<dbReference type="InterPro" id="IPR014044">
    <property type="entry name" value="CAP_dom"/>
</dbReference>
<keyword evidence="1" id="KW-0812">Transmembrane</keyword>
<evidence type="ECO:0000256" key="1">
    <source>
        <dbReference type="SAM" id="Phobius"/>
    </source>
</evidence>
<feature type="domain" description="SCP" evidence="2">
    <location>
        <begin position="98"/>
        <end position="210"/>
    </location>
</feature>
<dbReference type="SUPFAM" id="SSF55797">
    <property type="entry name" value="PR-1-like"/>
    <property type="match status" value="1"/>
</dbReference>
<evidence type="ECO:0000259" key="2">
    <source>
        <dbReference type="Pfam" id="PF00188"/>
    </source>
</evidence>
<evidence type="ECO:0000313" key="4">
    <source>
        <dbReference type="Proteomes" id="UP000231648"/>
    </source>
</evidence>
<gene>
    <name evidence="3" type="ORF">COU82_00600</name>
</gene>
<accession>A0A2M8KCQ6</accession>
<dbReference type="AlphaFoldDB" id="A0A2M8KCQ6"/>
<proteinExistence type="predicted"/>
<sequence>MIFKIGDFLLKLRHMKKIRIIILIFVVCLVFILGFFFFWNQIVNLYTNLYLKLPELQRGVGDFVMQEIEKQISTPPPLRSEEDFPEAILTKAGVIKWTNNQRAKYGLPPLKENSKLDNSAALKTEDMFKNQYFGHVSLTGVEIGDLAVEVGYEFISIGENLALGNFANDETLVQAWMDSPGHRENILNKNYSEIGVAVIKGTFEGKTTWLAVQHFALSLSACPKPDEGIKTEIETDRDQLKDLETRLQEFLVEIQDMKPRQDPNYNQKLKEYNDLVVEYNNLVGEIKNLIDKYNSQVNLFNNCLTPVL</sequence>